<proteinExistence type="inferred from homology"/>
<evidence type="ECO:0000256" key="2">
    <source>
        <dbReference type="RuleBase" id="RU003616"/>
    </source>
</evidence>
<comment type="similarity">
    <text evidence="1 2">Belongs to the small heat shock protein (HSP20) family.</text>
</comment>
<feature type="non-terminal residue" evidence="4">
    <location>
        <position position="133"/>
    </location>
</feature>
<dbReference type="Proteomes" id="UP000676336">
    <property type="component" value="Unassembled WGS sequence"/>
</dbReference>
<dbReference type="AlphaFoldDB" id="A0A8S3J5Z7"/>
<protein>
    <recommendedName>
        <fullName evidence="3">SHSP domain-containing protein</fullName>
    </recommendedName>
</protein>
<dbReference type="PROSITE" id="PS01031">
    <property type="entry name" value="SHSP"/>
    <property type="match status" value="1"/>
</dbReference>
<evidence type="ECO:0000256" key="1">
    <source>
        <dbReference type="PROSITE-ProRule" id="PRU00285"/>
    </source>
</evidence>
<dbReference type="EMBL" id="CAJOBI010339448">
    <property type="protein sequence ID" value="CAF5210783.1"/>
    <property type="molecule type" value="Genomic_DNA"/>
</dbReference>
<name>A0A8S3J5Z7_9BILA</name>
<evidence type="ECO:0000313" key="4">
    <source>
        <dbReference type="EMBL" id="CAF5210783.1"/>
    </source>
</evidence>
<dbReference type="GO" id="GO:0042026">
    <property type="term" value="P:protein refolding"/>
    <property type="evidence" value="ECO:0007669"/>
    <property type="project" value="TreeGrafter"/>
</dbReference>
<dbReference type="PANTHER" id="PTHR45640">
    <property type="entry name" value="HEAT SHOCK PROTEIN HSP-12.2-RELATED"/>
    <property type="match status" value="1"/>
</dbReference>
<feature type="domain" description="SHSP" evidence="3">
    <location>
        <begin position="26"/>
        <end position="133"/>
    </location>
</feature>
<accession>A0A8S3J5Z7</accession>
<dbReference type="Pfam" id="PF00011">
    <property type="entry name" value="HSP20"/>
    <property type="match status" value="1"/>
</dbReference>
<dbReference type="GO" id="GO:0051082">
    <property type="term" value="F:unfolded protein binding"/>
    <property type="evidence" value="ECO:0007669"/>
    <property type="project" value="TreeGrafter"/>
</dbReference>
<dbReference type="Gene3D" id="2.60.40.790">
    <property type="match status" value="1"/>
</dbReference>
<dbReference type="InterPro" id="IPR002068">
    <property type="entry name" value="A-crystallin/Hsp20_dom"/>
</dbReference>
<gene>
    <name evidence="4" type="ORF">SMN809_LOCUS78292</name>
</gene>
<dbReference type="GO" id="GO:0005634">
    <property type="term" value="C:nucleus"/>
    <property type="evidence" value="ECO:0007669"/>
    <property type="project" value="TreeGrafter"/>
</dbReference>
<dbReference type="InterPro" id="IPR008978">
    <property type="entry name" value="HSP20-like_chaperone"/>
</dbReference>
<dbReference type="PANTHER" id="PTHR45640:SF26">
    <property type="entry name" value="RE23625P"/>
    <property type="match status" value="1"/>
</dbReference>
<comment type="caution">
    <text evidence="4">The sequence shown here is derived from an EMBL/GenBank/DDBJ whole genome shotgun (WGS) entry which is preliminary data.</text>
</comment>
<sequence>GILTINIPVSDYRPPLTPTYQTQQFNLPTNINTNDSSAVADQQLKLTFDLSGYKPDDVCVKVNDNVLKVQASHVENSGRNQTNREYMREYVLPDWVDVDNLRAKMSEDSTLTVEAPIPHDRIPILNRQIKITQ</sequence>
<dbReference type="GO" id="GO:0005737">
    <property type="term" value="C:cytoplasm"/>
    <property type="evidence" value="ECO:0007669"/>
    <property type="project" value="TreeGrafter"/>
</dbReference>
<evidence type="ECO:0000313" key="5">
    <source>
        <dbReference type="Proteomes" id="UP000676336"/>
    </source>
</evidence>
<dbReference type="InterPro" id="IPR001436">
    <property type="entry name" value="Alpha-crystallin/sHSP_animal"/>
</dbReference>
<evidence type="ECO:0000259" key="3">
    <source>
        <dbReference type="PROSITE" id="PS01031"/>
    </source>
</evidence>
<reference evidence="4" key="1">
    <citation type="submission" date="2021-02" db="EMBL/GenBank/DDBJ databases">
        <authorList>
            <person name="Nowell W R."/>
        </authorList>
    </citation>
    <scope>NUCLEOTIDE SEQUENCE</scope>
</reference>
<organism evidence="4 5">
    <name type="scientific">Rotaria magnacalcarata</name>
    <dbReference type="NCBI Taxonomy" id="392030"/>
    <lineage>
        <taxon>Eukaryota</taxon>
        <taxon>Metazoa</taxon>
        <taxon>Spiralia</taxon>
        <taxon>Gnathifera</taxon>
        <taxon>Rotifera</taxon>
        <taxon>Eurotatoria</taxon>
        <taxon>Bdelloidea</taxon>
        <taxon>Philodinida</taxon>
        <taxon>Philodinidae</taxon>
        <taxon>Rotaria</taxon>
    </lineage>
</organism>
<dbReference type="SUPFAM" id="SSF49764">
    <property type="entry name" value="HSP20-like chaperones"/>
    <property type="match status" value="1"/>
</dbReference>
<dbReference type="GO" id="GO:0009408">
    <property type="term" value="P:response to heat"/>
    <property type="evidence" value="ECO:0007669"/>
    <property type="project" value="TreeGrafter"/>
</dbReference>
<dbReference type="CDD" id="cd06526">
    <property type="entry name" value="metazoan_ACD"/>
    <property type="match status" value="1"/>
</dbReference>